<keyword evidence="10" id="KW-0808">Transferase</keyword>
<dbReference type="InterPro" id="IPR000700">
    <property type="entry name" value="PAS-assoc_C"/>
</dbReference>
<dbReference type="Gene3D" id="1.10.287.130">
    <property type="match status" value="1"/>
</dbReference>
<proteinExistence type="predicted"/>
<dbReference type="SMART" id="SM00086">
    <property type="entry name" value="PAC"/>
    <property type="match status" value="1"/>
</dbReference>
<evidence type="ECO:0000256" key="5">
    <source>
        <dbReference type="SAM" id="MobiDB-lite"/>
    </source>
</evidence>
<protein>
    <recommendedName>
        <fullName evidence="2">histidine kinase</fullName>
        <ecNumber evidence="2">2.7.13.3</ecNumber>
    </recommendedName>
</protein>
<feature type="domain" description="PAS" evidence="8">
    <location>
        <begin position="207"/>
        <end position="266"/>
    </location>
</feature>
<dbReference type="InterPro" id="IPR000014">
    <property type="entry name" value="PAS"/>
</dbReference>
<dbReference type="PANTHER" id="PTHR45339">
    <property type="entry name" value="HYBRID SIGNAL TRANSDUCTION HISTIDINE KINASE J"/>
    <property type="match status" value="1"/>
</dbReference>
<dbReference type="InterPro" id="IPR011006">
    <property type="entry name" value="CheY-like_superfamily"/>
</dbReference>
<dbReference type="CDD" id="cd17546">
    <property type="entry name" value="REC_hyHK_CKI1_RcsC-like"/>
    <property type="match status" value="1"/>
</dbReference>
<dbReference type="SUPFAM" id="SSF47384">
    <property type="entry name" value="Homodimeric domain of signal transducing histidine kinase"/>
    <property type="match status" value="1"/>
</dbReference>
<comment type="caution">
    <text evidence="10">The sequence shown here is derived from an EMBL/GenBank/DDBJ whole genome shotgun (WGS) entry which is preliminary data.</text>
</comment>
<feature type="modified residue" description="4-aspartylphosphate" evidence="4">
    <location>
        <position position="641"/>
    </location>
</feature>
<gene>
    <name evidence="10" type="ORF">EJ903_11260</name>
</gene>
<dbReference type="Pfam" id="PF08447">
    <property type="entry name" value="PAS_3"/>
    <property type="match status" value="1"/>
</dbReference>
<comment type="catalytic activity">
    <reaction evidence="1">
        <text>ATP + protein L-histidine = ADP + protein N-phospho-L-histidine.</text>
        <dbReference type="EC" id="2.7.13.3"/>
    </reaction>
</comment>
<dbReference type="InterPro" id="IPR013656">
    <property type="entry name" value="PAS_4"/>
</dbReference>
<dbReference type="PROSITE" id="PS50113">
    <property type="entry name" value="PAC"/>
    <property type="match status" value="2"/>
</dbReference>
<evidence type="ECO:0000259" key="8">
    <source>
        <dbReference type="PROSITE" id="PS50112"/>
    </source>
</evidence>
<evidence type="ECO:0000256" key="4">
    <source>
        <dbReference type="PROSITE-ProRule" id="PRU00169"/>
    </source>
</evidence>
<dbReference type="InterPro" id="IPR035965">
    <property type="entry name" value="PAS-like_dom_sf"/>
</dbReference>
<dbReference type="InterPro" id="IPR001789">
    <property type="entry name" value="Sig_transdc_resp-reg_receiver"/>
</dbReference>
<feature type="domain" description="Histidine kinase" evidence="6">
    <location>
        <begin position="350"/>
        <end position="571"/>
    </location>
</feature>
<dbReference type="OrthoDB" id="7292380at2"/>
<dbReference type="PROSITE" id="PS50112">
    <property type="entry name" value="PAS"/>
    <property type="match status" value="1"/>
</dbReference>
<evidence type="ECO:0000256" key="2">
    <source>
        <dbReference type="ARBA" id="ARBA00012438"/>
    </source>
</evidence>
<dbReference type="PROSITE" id="PS50109">
    <property type="entry name" value="HIS_KIN"/>
    <property type="match status" value="1"/>
</dbReference>
<dbReference type="Gene3D" id="3.30.565.10">
    <property type="entry name" value="Histidine kinase-like ATPase, C-terminal domain"/>
    <property type="match status" value="1"/>
</dbReference>
<dbReference type="Pfam" id="PF00072">
    <property type="entry name" value="Response_reg"/>
    <property type="match status" value="2"/>
</dbReference>
<dbReference type="CDD" id="cd00082">
    <property type="entry name" value="HisKA"/>
    <property type="match status" value="1"/>
</dbReference>
<accession>A0A431VHL1</accession>
<dbReference type="Pfam" id="PF08448">
    <property type="entry name" value="PAS_4"/>
    <property type="match status" value="1"/>
</dbReference>
<dbReference type="SMART" id="SM00448">
    <property type="entry name" value="REC"/>
    <property type="match status" value="2"/>
</dbReference>
<dbReference type="PROSITE" id="PS50110">
    <property type="entry name" value="RESPONSE_REGULATORY"/>
    <property type="match status" value="2"/>
</dbReference>
<evidence type="ECO:0000259" key="6">
    <source>
        <dbReference type="PROSITE" id="PS50109"/>
    </source>
</evidence>
<dbReference type="InterPro" id="IPR001610">
    <property type="entry name" value="PAC"/>
</dbReference>
<dbReference type="Pfam" id="PF02518">
    <property type="entry name" value="HATPase_c"/>
    <property type="match status" value="1"/>
</dbReference>
<dbReference type="InterPro" id="IPR005467">
    <property type="entry name" value="His_kinase_dom"/>
</dbReference>
<feature type="region of interest" description="Disordered" evidence="5">
    <location>
        <begin position="709"/>
        <end position="736"/>
    </location>
</feature>
<dbReference type="SUPFAM" id="SSF52172">
    <property type="entry name" value="CheY-like"/>
    <property type="match status" value="2"/>
</dbReference>
<dbReference type="SMART" id="SM00388">
    <property type="entry name" value="HisKA"/>
    <property type="match status" value="1"/>
</dbReference>
<feature type="domain" description="PAC" evidence="9">
    <location>
        <begin position="155"/>
        <end position="206"/>
    </location>
</feature>
<dbReference type="Pfam" id="PF00512">
    <property type="entry name" value="HisKA"/>
    <property type="match status" value="1"/>
</dbReference>
<evidence type="ECO:0000313" key="10">
    <source>
        <dbReference type="EMBL" id="RTR20120.1"/>
    </source>
</evidence>
<dbReference type="GO" id="GO:0000155">
    <property type="term" value="F:phosphorelay sensor kinase activity"/>
    <property type="evidence" value="ECO:0007669"/>
    <property type="project" value="InterPro"/>
</dbReference>
<dbReference type="Proteomes" id="UP000277007">
    <property type="component" value="Unassembled WGS sequence"/>
</dbReference>
<sequence length="877" mass="94370">MVFEAFSCAVVRVDLLPDDTLRQRRVPVMAQDGGRGDGMDIGVIIALAISPLVLCAALWDRRRLQRTNAAQRVALAERDATIDAVIDQTDDRRFWVRVTGDGGFVLHRANRAALAHWGVTSATAVGRRLDAALLAPLAARLTADLQSCFDAGNPTRLEEVTAHPAGDRHWEVWFTPVRQGDGPIRMVAVVARDVTERHSADLALRASQARHRMLTDSVTDMVGALDRSGVRRACSDRVRACLGWNPADLVGRPWVERVHPDDAAALSGGVAALSPGAPSLTLTYRVRHAEGRWVWIEADLRLTLDDRGAAQGCLLLERDITARKVLEAELCDARQAADAAARSKSEFLASLSHELRTPMNAVIGFADLIARESEGPLNNPYYKDFAHNIRDSGQHLLELINEIIDNVRAEAGELVLDDETVDLERVVSSAVRLLTQRAGRAGVRIVATVDPAARHLRGDEKRIRQIVMNLLSNAMKFTPTGGRVDVDAALDREGALCLRVRDNGTGAAEWDSGRVVQAFGRAGEEGQAVGTRGGSGLPLTRRLMDLHGGTLTLSHTPGQGTEAVARFGPERVADEAGRMVGPMPPLRESLSILMVEDDPTIRESGVALLRGWGHRVVAASNANEALTILRDPRPLDLLFSDIVMPPGMNGAELAREARRLRPKLAVLLASGFAAHAVIADDATQSGYEVIAKPYDPTELQHRLAGFQPITPVALQPPPPPPPPRSPEARSGTTGAVAPTVPGGLRVLVAEDVEMNRLLVVTLLTQAGHQVVEVEDGAAAVDAIRQQAFELVLMDVNMPVMDGILATQAIRALPGPAGQTPIIALTANTFPEDVARCRAVGMDGYVAKPIDRAVLWAEMARCLSPTPAHVDRAAASRA</sequence>
<dbReference type="SUPFAM" id="SSF55874">
    <property type="entry name" value="ATPase domain of HSP90 chaperone/DNA topoisomerase II/histidine kinase"/>
    <property type="match status" value="1"/>
</dbReference>
<evidence type="ECO:0000313" key="11">
    <source>
        <dbReference type="Proteomes" id="UP000277007"/>
    </source>
</evidence>
<keyword evidence="11" id="KW-1185">Reference proteome</keyword>
<dbReference type="InterPro" id="IPR036890">
    <property type="entry name" value="HATPase_C_sf"/>
</dbReference>
<reference evidence="10 11" key="1">
    <citation type="submission" date="2018-12" db="EMBL/GenBank/DDBJ databases">
        <authorList>
            <person name="Yang Y."/>
        </authorList>
    </citation>
    <scope>NUCLEOTIDE SEQUENCE [LARGE SCALE GENOMIC DNA]</scope>
    <source>
        <strain evidence="10 11">L-25-5w-1</strain>
    </source>
</reference>
<feature type="domain" description="Response regulatory" evidence="7">
    <location>
        <begin position="745"/>
        <end position="862"/>
    </location>
</feature>
<dbReference type="SUPFAM" id="SSF55785">
    <property type="entry name" value="PYP-like sensor domain (PAS domain)"/>
    <property type="match status" value="2"/>
</dbReference>
<feature type="modified residue" description="4-aspartylphosphate" evidence="4">
    <location>
        <position position="794"/>
    </location>
</feature>
<feature type="domain" description="PAC" evidence="9">
    <location>
        <begin position="280"/>
        <end position="332"/>
    </location>
</feature>
<evidence type="ECO:0000256" key="3">
    <source>
        <dbReference type="ARBA" id="ARBA00022553"/>
    </source>
</evidence>
<dbReference type="AlphaFoldDB" id="A0A431VHL1"/>
<dbReference type="InterPro" id="IPR036097">
    <property type="entry name" value="HisK_dim/P_sf"/>
</dbReference>
<dbReference type="SMART" id="SM00387">
    <property type="entry name" value="HATPase_c"/>
    <property type="match status" value="1"/>
</dbReference>
<name>A0A431VHL1_9PROT</name>
<feature type="domain" description="Response regulatory" evidence="7">
    <location>
        <begin position="591"/>
        <end position="707"/>
    </location>
</feature>
<keyword evidence="10" id="KW-0418">Kinase</keyword>
<dbReference type="NCBIfam" id="TIGR00229">
    <property type="entry name" value="sensory_box"/>
    <property type="match status" value="1"/>
</dbReference>
<dbReference type="CDD" id="cd00130">
    <property type="entry name" value="PAS"/>
    <property type="match status" value="2"/>
</dbReference>
<dbReference type="EMBL" id="RXMA01000009">
    <property type="protein sequence ID" value="RTR20120.1"/>
    <property type="molecule type" value="Genomic_DNA"/>
</dbReference>
<evidence type="ECO:0000259" key="9">
    <source>
        <dbReference type="PROSITE" id="PS50113"/>
    </source>
</evidence>
<feature type="compositionally biased region" description="Pro residues" evidence="5">
    <location>
        <begin position="714"/>
        <end position="725"/>
    </location>
</feature>
<keyword evidence="3 4" id="KW-0597">Phosphoprotein</keyword>
<dbReference type="EC" id="2.7.13.3" evidence="2"/>
<dbReference type="PANTHER" id="PTHR45339:SF5">
    <property type="entry name" value="HISTIDINE KINASE"/>
    <property type="match status" value="1"/>
</dbReference>
<organism evidence="10 11">
    <name type="scientific">Azospirillum griseum</name>
    <dbReference type="NCBI Taxonomy" id="2496639"/>
    <lineage>
        <taxon>Bacteria</taxon>
        <taxon>Pseudomonadati</taxon>
        <taxon>Pseudomonadota</taxon>
        <taxon>Alphaproteobacteria</taxon>
        <taxon>Rhodospirillales</taxon>
        <taxon>Azospirillaceae</taxon>
        <taxon>Azospirillum</taxon>
    </lineage>
</organism>
<dbReference type="InterPro" id="IPR013655">
    <property type="entry name" value="PAS_fold_3"/>
</dbReference>
<dbReference type="Gene3D" id="3.40.50.2300">
    <property type="match status" value="2"/>
</dbReference>
<evidence type="ECO:0000256" key="1">
    <source>
        <dbReference type="ARBA" id="ARBA00000085"/>
    </source>
</evidence>
<dbReference type="SMART" id="SM00091">
    <property type="entry name" value="PAS"/>
    <property type="match status" value="1"/>
</dbReference>
<dbReference type="Gene3D" id="3.30.450.20">
    <property type="entry name" value="PAS domain"/>
    <property type="match status" value="2"/>
</dbReference>
<dbReference type="InterPro" id="IPR003661">
    <property type="entry name" value="HisK_dim/P_dom"/>
</dbReference>
<dbReference type="InterPro" id="IPR003594">
    <property type="entry name" value="HATPase_dom"/>
</dbReference>
<evidence type="ECO:0000259" key="7">
    <source>
        <dbReference type="PROSITE" id="PS50110"/>
    </source>
</evidence>